<keyword evidence="10" id="KW-0249">Electron transport</keyword>
<dbReference type="AlphaFoldDB" id="A0A8S4G9T0"/>
<keyword evidence="14 18" id="KW-0472">Membrane</keyword>
<evidence type="ECO:0000256" key="14">
    <source>
        <dbReference type="ARBA" id="ARBA00023136"/>
    </source>
</evidence>
<evidence type="ECO:0000256" key="5">
    <source>
        <dbReference type="ARBA" id="ARBA00022448"/>
    </source>
</evidence>
<keyword evidence="6" id="KW-0929">Antimicrobial</keyword>
<keyword evidence="16" id="KW-0325">Glycoprotein</keyword>
<dbReference type="GO" id="GO:0045087">
    <property type="term" value="P:innate immune response"/>
    <property type="evidence" value="ECO:0007669"/>
    <property type="project" value="UniProtKB-KW"/>
</dbReference>
<gene>
    <name evidence="23" type="ORF">PLXY2_LOCUS13928</name>
</gene>
<feature type="transmembrane region" description="Helical" evidence="18">
    <location>
        <begin position="401"/>
        <end position="421"/>
    </location>
</feature>
<dbReference type="PROSITE" id="PS50939">
    <property type="entry name" value="CYTOCHROME_B561"/>
    <property type="match status" value="1"/>
</dbReference>
<feature type="chain" id="PRO_5035889999" evidence="19">
    <location>
        <begin position="27"/>
        <end position="641"/>
    </location>
</feature>
<comment type="subcellular location">
    <subcellularLocation>
        <location evidence="2">Membrane</location>
        <topology evidence="2">Multi-pass membrane protein</topology>
    </subcellularLocation>
</comment>
<dbReference type="PROSITE" id="PS50836">
    <property type="entry name" value="DOMON"/>
    <property type="match status" value="1"/>
</dbReference>
<dbReference type="CDD" id="cd09628">
    <property type="entry name" value="DOMON_SDR_2_like"/>
    <property type="match status" value="1"/>
</dbReference>
<keyword evidence="19" id="KW-0732">Signal</keyword>
<keyword evidence="15" id="KW-1015">Disulfide bond</keyword>
<keyword evidence="24" id="KW-1185">Reference proteome</keyword>
<evidence type="ECO:0000256" key="12">
    <source>
        <dbReference type="ARBA" id="ARBA00023004"/>
    </source>
</evidence>
<comment type="cofactor">
    <cofactor evidence="1">
        <name>heme b</name>
        <dbReference type="ChEBI" id="CHEBI:60344"/>
    </cofactor>
</comment>
<dbReference type="SMART" id="SM00665">
    <property type="entry name" value="B561"/>
    <property type="match status" value="1"/>
</dbReference>
<evidence type="ECO:0000256" key="2">
    <source>
        <dbReference type="ARBA" id="ARBA00004141"/>
    </source>
</evidence>
<feature type="transmembrane region" description="Helical" evidence="18">
    <location>
        <begin position="541"/>
        <end position="563"/>
    </location>
</feature>
<evidence type="ECO:0000256" key="3">
    <source>
        <dbReference type="ARBA" id="ARBA00008501"/>
    </source>
</evidence>
<evidence type="ECO:0000256" key="1">
    <source>
        <dbReference type="ARBA" id="ARBA00001970"/>
    </source>
</evidence>
<dbReference type="InterPro" id="IPR006593">
    <property type="entry name" value="Cyt_b561/ferric_Rdtase_TM"/>
</dbReference>
<organism evidence="23 24">
    <name type="scientific">Plutella xylostella</name>
    <name type="common">Diamondback moth</name>
    <name type="synonym">Plutella maculipennis</name>
    <dbReference type="NCBI Taxonomy" id="51655"/>
    <lineage>
        <taxon>Eukaryota</taxon>
        <taxon>Metazoa</taxon>
        <taxon>Ecdysozoa</taxon>
        <taxon>Arthropoda</taxon>
        <taxon>Hexapoda</taxon>
        <taxon>Insecta</taxon>
        <taxon>Pterygota</taxon>
        <taxon>Neoptera</taxon>
        <taxon>Endopterygota</taxon>
        <taxon>Lepidoptera</taxon>
        <taxon>Glossata</taxon>
        <taxon>Ditrysia</taxon>
        <taxon>Yponomeutoidea</taxon>
        <taxon>Plutellidae</taxon>
        <taxon>Plutella</taxon>
    </lineage>
</organism>
<dbReference type="GO" id="GO:0016020">
    <property type="term" value="C:membrane"/>
    <property type="evidence" value="ECO:0007669"/>
    <property type="project" value="UniProtKB-SubCell"/>
</dbReference>
<dbReference type="PROSITE" id="PS51019">
    <property type="entry name" value="REELIN"/>
    <property type="match status" value="1"/>
</dbReference>
<evidence type="ECO:0000256" key="13">
    <source>
        <dbReference type="ARBA" id="ARBA00023022"/>
    </source>
</evidence>
<evidence type="ECO:0000256" key="10">
    <source>
        <dbReference type="ARBA" id="ARBA00022982"/>
    </source>
</evidence>
<comment type="similarity">
    <text evidence="4">Belongs to the FRRS1 family.</text>
</comment>
<dbReference type="PANTHER" id="PTHR45828">
    <property type="entry name" value="CYTOCHROME B561/FERRIC REDUCTASE TRANSMEMBRANE"/>
    <property type="match status" value="1"/>
</dbReference>
<proteinExistence type="inferred from homology"/>
<evidence type="ECO:0000256" key="17">
    <source>
        <dbReference type="SAM" id="MobiDB-lite"/>
    </source>
</evidence>
<reference evidence="23" key="1">
    <citation type="submission" date="2020-11" db="EMBL/GenBank/DDBJ databases">
        <authorList>
            <person name="Whiteford S."/>
        </authorList>
    </citation>
    <scope>NUCLEOTIDE SEQUENCE</scope>
</reference>
<dbReference type="PANTHER" id="PTHR45828:SF33">
    <property type="entry name" value="DOMON DOMAIN-CONTAINING PROTEIN"/>
    <property type="match status" value="1"/>
</dbReference>
<dbReference type="EMBL" id="CAJHNJ030000110">
    <property type="protein sequence ID" value="CAG9135672.1"/>
    <property type="molecule type" value="Genomic_DNA"/>
</dbReference>
<evidence type="ECO:0000256" key="19">
    <source>
        <dbReference type="SAM" id="SignalP"/>
    </source>
</evidence>
<dbReference type="InterPro" id="IPR005018">
    <property type="entry name" value="DOMON_domain"/>
</dbReference>
<evidence type="ECO:0000259" key="21">
    <source>
        <dbReference type="PROSITE" id="PS50939"/>
    </source>
</evidence>
<dbReference type="CDD" id="cd08760">
    <property type="entry name" value="Cyt_b561_FRRS1_like"/>
    <property type="match status" value="1"/>
</dbReference>
<keyword evidence="7" id="KW-0399">Innate immunity</keyword>
<dbReference type="Pfam" id="PF02014">
    <property type="entry name" value="Reeler"/>
    <property type="match status" value="1"/>
</dbReference>
<comment type="similarity">
    <text evidence="3">Belongs to the insect defense protein family.</text>
</comment>
<dbReference type="GO" id="GO:0042742">
    <property type="term" value="P:defense response to bacterium"/>
    <property type="evidence" value="ECO:0007669"/>
    <property type="project" value="UniProtKB-KW"/>
</dbReference>
<dbReference type="InterPro" id="IPR051237">
    <property type="entry name" value="Ferric-chelate_Red/DefProt"/>
</dbReference>
<feature type="domain" description="Reelin" evidence="22">
    <location>
        <begin position="13"/>
        <end position="186"/>
    </location>
</feature>
<feature type="transmembrane region" description="Helical" evidence="18">
    <location>
        <begin position="442"/>
        <end position="462"/>
    </location>
</feature>
<feature type="transmembrane region" description="Helical" evidence="18">
    <location>
        <begin position="474"/>
        <end position="493"/>
    </location>
</feature>
<protein>
    <submittedName>
        <fullName evidence="23">(diamondback moth) hypothetical protein</fullName>
    </submittedName>
</protein>
<dbReference type="CDD" id="cd08544">
    <property type="entry name" value="Reeler"/>
    <property type="match status" value="1"/>
</dbReference>
<dbReference type="Gene3D" id="2.60.40.4060">
    <property type="entry name" value="Reeler domain"/>
    <property type="match status" value="1"/>
</dbReference>
<keyword evidence="9" id="KW-0391">Immunity</keyword>
<evidence type="ECO:0000256" key="18">
    <source>
        <dbReference type="SAM" id="Phobius"/>
    </source>
</evidence>
<dbReference type="SMART" id="SM00664">
    <property type="entry name" value="DoH"/>
    <property type="match status" value="1"/>
</dbReference>
<evidence type="ECO:0000259" key="20">
    <source>
        <dbReference type="PROSITE" id="PS50836"/>
    </source>
</evidence>
<comment type="caution">
    <text evidence="23">The sequence shown here is derived from an EMBL/GenBank/DDBJ whole genome shotgun (WGS) entry which is preliminary data.</text>
</comment>
<keyword evidence="8 18" id="KW-0812">Transmembrane</keyword>
<evidence type="ECO:0000313" key="23">
    <source>
        <dbReference type="EMBL" id="CAG9135672.1"/>
    </source>
</evidence>
<feature type="transmembrane region" description="Helical" evidence="18">
    <location>
        <begin position="505"/>
        <end position="529"/>
    </location>
</feature>
<evidence type="ECO:0000256" key="8">
    <source>
        <dbReference type="ARBA" id="ARBA00022692"/>
    </source>
</evidence>
<evidence type="ECO:0000256" key="16">
    <source>
        <dbReference type="ARBA" id="ARBA00023180"/>
    </source>
</evidence>
<accession>A0A8S4G9T0</accession>
<dbReference type="Gene3D" id="1.20.120.1770">
    <property type="match status" value="1"/>
</dbReference>
<evidence type="ECO:0000256" key="6">
    <source>
        <dbReference type="ARBA" id="ARBA00022529"/>
    </source>
</evidence>
<sequence>MLPRKRALRSLVTTCLMLLLARPSEQHGSGAPAGACIDQLPRHADIQPQASVPPYIVTTSASQVRQGDTLRITITSPGGVSTPIGGFILQGRSVQNPDTIVGQFTSVPDDLAQITSCRGDNDTATHTSPDSKPALTFDWLAPTDLLGGVGFRATVAQTYASFWRGVESPVVEVVTTDTVITTPEPPASTERAEPAPPVIMESKPKPVSRVLDPIYQGCADTKLCFGSPQNCVQNGDCKAVVAIFVAGDSYTFEIQGTGNPKYVGAGLSKDNKMGDDSAMECVRNDNGRVSLFTSWTYPKVEPYVNRKESPQDIVQLQESSIIEGKLYCKFKRDTVSVVKGQTFDLAGDTFNLMVLSGDSMKDADRVGFHSIVYESTGEPLALSSVGAAAGSSKLLLKLHGGFMLAAWLGTSALGIVLARYFKQTWVGKTFAGKDIWFAWHRILMVLTWVLTVAGFIVILVEVGGYTTTGDNPHAITGLVTVILCFIQPIGAYFRPHPGTKRRPVFNWLHWLGGNAAHILGVATIFLAVYLQKAELPGWSVYILAAYVAFHVVMHLVLSLTVCISDGRISNGRVNSFPMKDMLGHPRQATAVDRGSADAPYSSFRRLILGIYAPIIALFTIAMICLVALAPISQTYNTIMGA</sequence>
<dbReference type="Proteomes" id="UP000653454">
    <property type="component" value="Unassembled WGS sequence"/>
</dbReference>
<dbReference type="InterPro" id="IPR002861">
    <property type="entry name" value="Reeler_dom"/>
</dbReference>
<keyword evidence="13" id="KW-0044">Antibiotic</keyword>
<keyword evidence="11 18" id="KW-1133">Transmembrane helix</keyword>
<feature type="domain" description="DOMON" evidence="20">
    <location>
        <begin position="237"/>
        <end position="357"/>
    </location>
</feature>
<feature type="domain" description="Cytochrome b561" evidence="21">
    <location>
        <begin position="362"/>
        <end position="563"/>
    </location>
</feature>
<evidence type="ECO:0000256" key="7">
    <source>
        <dbReference type="ARBA" id="ARBA00022588"/>
    </source>
</evidence>
<evidence type="ECO:0000256" key="4">
    <source>
        <dbReference type="ARBA" id="ARBA00009195"/>
    </source>
</evidence>
<feature type="region of interest" description="Disordered" evidence="17">
    <location>
        <begin position="181"/>
        <end position="203"/>
    </location>
</feature>
<evidence type="ECO:0000256" key="9">
    <source>
        <dbReference type="ARBA" id="ARBA00022859"/>
    </source>
</evidence>
<evidence type="ECO:0000259" key="22">
    <source>
        <dbReference type="PROSITE" id="PS51019"/>
    </source>
</evidence>
<dbReference type="Pfam" id="PF03351">
    <property type="entry name" value="DOMON"/>
    <property type="match status" value="1"/>
</dbReference>
<evidence type="ECO:0000256" key="11">
    <source>
        <dbReference type="ARBA" id="ARBA00022989"/>
    </source>
</evidence>
<evidence type="ECO:0000313" key="24">
    <source>
        <dbReference type="Proteomes" id="UP000653454"/>
    </source>
</evidence>
<feature type="transmembrane region" description="Helical" evidence="18">
    <location>
        <begin position="610"/>
        <end position="631"/>
    </location>
</feature>
<dbReference type="InterPro" id="IPR042307">
    <property type="entry name" value="Reeler_sf"/>
</dbReference>
<name>A0A8S4G9T0_PLUXY</name>
<evidence type="ECO:0000256" key="15">
    <source>
        <dbReference type="ARBA" id="ARBA00023157"/>
    </source>
</evidence>
<keyword evidence="5" id="KW-0813">Transport</keyword>
<feature type="signal peptide" evidence="19">
    <location>
        <begin position="1"/>
        <end position="26"/>
    </location>
</feature>
<keyword evidence="12" id="KW-0408">Iron</keyword>